<feature type="compositionally biased region" description="Basic residues" evidence="8">
    <location>
        <begin position="184"/>
        <end position="193"/>
    </location>
</feature>
<dbReference type="OrthoDB" id="5976022at2759"/>
<evidence type="ECO:0000256" key="3">
    <source>
        <dbReference type="ARBA" id="ARBA00022475"/>
    </source>
</evidence>
<dbReference type="GO" id="GO:0007165">
    <property type="term" value="P:signal transduction"/>
    <property type="evidence" value="ECO:0007669"/>
    <property type="project" value="InterPro"/>
</dbReference>
<dbReference type="OMA" id="NQRRCII"/>
<evidence type="ECO:0000313" key="10">
    <source>
        <dbReference type="Proteomes" id="UP000054408"/>
    </source>
</evidence>
<dbReference type="EC" id="3.6.5.2" evidence="2"/>
<dbReference type="RefSeq" id="XP_013753631.1">
    <property type="nucleotide sequence ID" value="XM_013898177.1"/>
</dbReference>
<dbReference type="Pfam" id="PF00071">
    <property type="entry name" value="Ras"/>
    <property type="match status" value="1"/>
</dbReference>
<dbReference type="InterPro" id="IPR027417">
    <property type="entry name" value="P-loop_NTPase"/>
</dbReference>
<dbReference type="PRINTS" id="PR00449">
    <property type="entry name" value="RASTRNSFRMNG"/>
</dbReference>
<dbReference type="eggNOG" id="KOG0395">
    <property type="taxonomic scope" value="Eukaryota"/>
</dbReference>
<dbReference type="PROSITE" id="PS51421">
    <property type="entry name" value="RAS"/>
    <property type="match status" value="1"/>
</dbReference>
<gene>
    <name evidence="9" type="ORF">AMSG_10473</name>
</gene>
<evidence type="ECO:0000256" key="1">
    <source>
        <dbReference type="ARBA" id="ARBA00004236"/>
    </source>
</evidence>
<evidence type="ECO:0000256" key="4">
    <source>
        <dbReference type="ARBA" id="ARBA00022741"/>
    </source>
</evidence>
<dbReference type="NCBIfam" id="TIGR00231">
    <property type="entry name" value="small_GTP"/>
    <property type="match status" value="1"/>
</dbReference>
<keyword evidence="10" id="KW-1185">Reference proteome</keyword>
<comment type="subcellular location">
    <subcellularLocation>
        <location evidence="1">Cell membrane</location>
    </subcellularLocation>
</comment>
<reference evidence="9 10" key="1">
    <citation type="submission" date="2010-05" db="EMBL/GenBank/DDBJ databases">
        <title>The Genome Sequence of Thecamonas trahens ATCC 50062.</title>
        <authorList>
            <consortium name="The Broad Institute Genome Sequencing Platform"/>
            <person name="Russ C."/>
            <person name="Cuomo C."/>
            <person name="Shea T."/>
            <person name="Young S.K."/>
            <person name="Zeng Q."/>
            <person name="Koehrsen M."/>
            <person name="Haas B."/>
            <person name="Borodovsky M."/>
            <person name="Guigo R."/>
            <person name="Alvarado L."/>
            <person name="Berlin A."/>
            <person name="Bochicchio J."/>
            <person name="Borenstein D."/>
            <person name="Chapman S."/>
            <person name="Chen Z."/>
            <person name="Freedman E."/>
            <person name="Gellesch M."/>
            <person name="Goldberg J."/>
            <person name="Griggs A."/>
            <person name="Gujja S."/>
            <person name="Heilman E."/>
            <person name="Heiman D."/>
            <person name="Hepburn T."/>
            <person name="Howarth C."/>
            <person name="Jen D."/>
            <person name="Larson L."/>
            <person name="Mehta T."/>
            <person name="Park D."/>
            <person name="Pearson M."/>
            <person name="Roberts A."/>
            <person name="Saif S."/>
            <person name="Shenoy N."/>
            <person name="Sisk P."/>
            <person name="Stolte C."/>
            <person name="Sykes S."/>
            <person name="Thomson T."/>
            <person name="Walk T."/>
            <person name="White J."/>
            <person name="Yandava C."/>
            <person name="Burger G."/>
            <person name="Gray M.W."/>
            <person name="Holland P.W.H."/>
            <person name="King N."/>
            <person name="Lang F.B.F."/>
            <person name="Roger A.J."/>
            <person name="Ruiz-Trillo I."/>
            <person name="Lander E."/>
            <person name="Nusbaum C."/>
        </authorList>
    </citation>
    <scope>NUCLEOTIDE SEQUENCE [LARGE SCALE GENOMIC DNA]</scope>
    <source>
        <strain evidence="9 10">ATCC 50062</strain>
    </source>
</reference>
<dbReference type="GeneID" id="25568689"/>
<dbReference type="SMART" id="SM00174">
    <property type="entry name" value="RHO"/>
    <property type="match status" value="1"/>
</dbReference>
<evidence type="ECO:0000313" key="9">
    <source>
        <dbReference type="EMBL" id="KNC54477.1"/>
    </source>
</evidence>
<keyword evidence="6" id="KW-0342">GTP-binding</keyword>
<dbReference type="SMART" id="SM00176">
    <property type="entry name" value="RAN"/>
    <property type="match status" value="1"/>
</dbReference>
<evidence type="ECO:0000256" key="6">
    <source>
        <dbReference type="ARBA" id="ARBA00023134"/>
    </source>
</evidence>
<dbReference type="Gene3D" id="3.40.50.300">
    <property type="entry name" value="P-loop containing nucleotide triphosphate hydrolases"/>
    <property type="match status" value="1"/>
</dbReference>
<dbReference type="InterPro" id="IPR020849">
    <property type="entry name" value="Small_GTPase_Ras-type"/>
</dbReference>
<evidence type="ECO:0000256" key="5">
    <source>
        <dbReference type="ARBA" id="ARBA00022801"/>
    </source>
</evidence>
<organism evidence="9 10">
    <name type="scientific">Thecamonas trahens ATCC 50062</name>
    <dbReference type="NCBI Taxonomy" id="461836"/>
    <lineage>
        <taxon>Eukaryota</taxon>
        <taxon>Apusozoa</taxon>
        <taxon>Apusomonadida</taxon>
        <taxon>Apusomonadidae</taxon>
        <taxon>Thecamonas</taxon>
    </lineage>
</organism>
<dbReference type="SMART" id="SM00175">
    <property type="entry name" value="RAB"/>
    <property type="match status" value="1"/>
</dbReference>
<evidence type="ECO:0000256" key="8">
    <source>
        <dbReference type="SAM" id="MobiDB-lite"/>
    </source>
</evidence>
<dbReference type="Proteomes" id="UP000054408">
    <property type="component" value="Unassembled WGS sequence"/>
</dbReference>
<dbReference type="GO" id="GO:0005525">
    <property type="term" value="F:GTP binding"/>
    <property type="evidence" value="ECO:0007669"/>
    <property type="project" value="UniProtKB-KW"/>
</dbReference>
<evidence type="ECO:0000256" key="7">
    <source>
        <dbReference type="ARBA" id="ARBA00023136"/>
    </source>
</evidence>
<dbReference type="GO" id="GO:0003925">
    <property type="term" value="F:G protein activity"/>
    <property type="evidence" value="ECO:0007669"/>
    <property type="project" value="UniProtKB-EC"/>
</dbReference>
<dbReference type="PROSITE" id="PS51420">
    <property type="entry name" value="RHO"/>
    <property type="match status" value="1"/>
</dbReference>
<dbReference type="GO" id="GO:0005886">
    <property type="term" value="C:plasma membrane"/>
    <property type="evidence" value="ECO:0007669"/>
    <property type="project" value="UniProtKB-SubCell"/>
</dbReference>
<proteinExistence type="predicted"/>
<dbReference type="EMBL" id="GL349490">
    <property type="protein sequence ID" value="KNC54477.1"/>
    <property type="molecule type" value="Genomic_DNA"/>
</dbReference>
<dbReference type="InterPro" id="IPR001806">
    <property type="entry name" value="Small_GTPase"/>
</dbReference>
<dbReference type="CDD" id="cd00876">
    <property type="entry name" value="Ras"/>
    <property type="match status" value="1"/>
</dbReference>
<dbReference type="InterPro" id="IPR005225">
    <property type="entry name" value="Small_GTP-bd"/>
</dbReference>
<keyword evidence="7" id="KW-0472">Membrane</keyword>
<dbReference type="FunFam" id="3.40.50.300:FF:000343">
    <property type="entry name" value="Ras family gtpase"/>
    <property type="match status" value="1"/>
</dbReference>
<dbReference type="PROSITE" id="PS51419">
    <property type="entry name" value="RAB"/>
    <property type="match status" value="1"/>
</dbReference>
<sequence>MAEYKLVVCGHGGVGKSALTVRFIQGNFLEKYDPTIEDSYRKQVEVDGVACLLDILDTAGQDEYSALRDAYMKTGQGFVIVYDITDTLSLDTVTNLREKILRTKQAADVPIMLVGNKVDLEDKRVVAKSKGEELAQEYKCSFMETSAKTNHNVKELFEQLVREINQYQDRNPAASSSKSAGGSSKKKGGCALL</sequence>
<evidence type="ECO:0000256" key="2">
    <source>
        <dbReference type="ARBA" id="ARBA00011984"/>
    </source>
</evidence>
<keyword evidence="4" id="KW-0547">Nucleotide-binding</keyword>
<dbReference type="SUPFAM" id="SSF52540">
    <property type="entry name" value="P-loop containing nucleoside triphosphate hydrolases"/>
    <property type="match status" value="1"/>
</dbReference>
<protein>
    <recommendedName>
        <fullName evidence="2">small monomeric GTPase</fullName>
        <ecNumber evidence="2">3.6.5.2</ecNumber>
    </recommendedName>
</protein>
<dbReference type="PANTHER" id="PTHR24070">
    <property type="entry name" value="RAS, DI-RAS, AND RHEB FAMILY MEMBERS OF SMALL GTPASE SUPERFAMILY"/>
    <property type="match status" value="1"/>
</dbReference>
<dbReference type="STRING" id="461836.A0A0L0DQ94"/>
<accession>A0A0L0DQ94</accession>
<dbReference type="AlphaFoldDB" id="A0A0L0DQ94"/>
<name>A0A0L0DQ94_THETB</name>
<dbReference type="SMART" id="SM00173">
    <property type="entry name" value="RAS"/>
    <property type="match status" value="1"/>
</dbReference>
<keyword evidence="3" id="KW-1003">Cell membrane</keyword>
<feature type="compositionally biased region" description="Low complexity" evidence="8">
    <location>
        <begin position="173"/>
        <end position="183"/>
    </location>
</feature>
<keyword evidence="5" id="KW-0378">Hydrolase</keyword>
<feature type="region of interest" description="Disordered" evidence="8">
    <location>
        <begin position="168"/>
        <end position="193"/>
    </location>
</feature>